<dbReference type="InterPro" id="IPR002716">
    <property type="entry name" value="PIN_dom"/>
</dbReference>
<organism evidence="2 3">
    <name type="scientific">candidate division WWE3 bacterium CG08_land_8_20_14_0_20_41_10</name>
    <dbReference type="NCBI Taxonomy" id="1975085"/>
    <lineage>
        <taxon>Bacteria</taxon>
        <taxon>Katanobacteria</taxon>
    </lineage>
</organism>
<gene>
    <name evidence="2" type="ORF">COT50_03490</name>
</gene>
<evidence type="ECO:0000313" key="2">
    <source>
        <dbReference type="EMBL" id="PIS22165.1"/>
    </source>
</evidence>
<dbReference type="SUPFAM" id="SSF88723">
    <property type="entry name" value="PIN domain-like"/>
    <property type="match status" value="1"/>
</dbReference>
<dbReference type="InterPro" id="IPR029060">
    <property type="entry name" value="PIN-like_dom_sf"/>
</dbReference>
<evidence type="ECO:0000313" key="3">
    <source>
        <dbReference type="Proteomes" id="UP000231252"/>
    </source>
</evidence>
<accession>A0A2H0XBH2</accession>
<sequence length="136" mass="16182">MNEVVIDSNIILRFIIRDDPEKYAKSEKFFKQIVKKEKTALISILVIQEVVWILEKYYKMKRAEIVDNILYIILLENVDIYDSHKDVVYELLQRFANLPLDLVDIYLHLEARRLNSQLLTYDEKLTMMGNNFLPTA</sequence>
<dbReference type="EMBL" id="PEYU01000076">
    <property type="protein sequence ID" value="PIS22165.1"/>
    <property type="molecule type" value="Genomic_DNA"/>
</dbReference>
<dbReference type="AlphaFoldDB" id="A0A2H0XBH2"/>
<feature type="domain" description="PIN" evidence="1">
    <location>
        <begin position="4"/>
        <end position="125"/>
    </location>
</feature>
<proteinExistence type="predicted"/>
<name>A0A2H0XBH2_UNCKA</name>
<dbReference type="Pfam" id="PF01850">
    <property type="entry name" value="PIN"/>
    <property type="match status" value="1"/>
</dbReference>
<dbReference type="Gene3D" id="3.40.50.1010">
    <property type="entry name" value="5'-nuclease"/>
    <property type="match status" value="1"/>
</dbReference>
<protein>
    <recommendedName>
        <fullName evidence="1">PIN domain-containing protein</fullName>
    </recommendedName>
</protein>
<dbReference type="Proteomes" id="UP000231252">
    <property type="component" value="Unassembled WGS sequence"/>
</dbReference>
<evidence type="ECO:0000259" key="1">
    <source>
        <dbReference type="Pfam" id="PF01850"/>
    </source>
</evidence>
<reference evidence="3" key="1">
    <citation type="submission" date="2017-09" db="EMBL/GenBank/DDBJ databases">
        <title>Depth-based differentiation of microbial function through sediment-hosted aquifers and enrichment of novel symbionts in the deep terrestrial subsurface.</title>
        <authorList>
            <person name="Probst A.J."/>
            <person name="Ladd B."/>
            <person name="Jarett J.K."/>
            <person name="Geller-Mcgrath D.E."/>
            <person name="Sieber C.M.K."/>
            <person name="Emerson J.B."/>
            <person name="Anantharaman K."/>
            <person name="Thomas B.C."/>
            <person name="Malmstrom R."/>
            <person name="Stieglmeier M."/>
            <person name="Klingl A."/>
            <person name="Woyke T."/>
            <person name="Ryan C.M."/>
            <person name="Banfield J.F."/>
        </authorList>
    </citation>
    <scope>NUCLEOTIDE SEQUENCE [LARGE SCALE GENOMIC DNA]</scope>
</reference>
<comment type="caution">
    <text evidence="2">The sequence shown here is derived from an EMBL/GenBank/DDBJ whole genome shotgun (WGS) entry which is preliminary data.</text>
</comment>